<gene>
    <name evidence="1" type="ORF">Slati_2903100</name>
</gene>
<accession>A0AAW2VDI0</accession>
<sequence length="176" mass="18807">MGGYQPLTASPHVPCFSPRSKPPSLGRCRHPSTADPVRTLSGPFAPVRCPCTALPAFTAHRVRFVATVHLCVPVRTVNVCAPNACPPPIQEPPQPTAADTDCRRQACTSTRRAACPHVTRPCHGTNTSQQSHPSADSRICLVPTPADTCCRVPCACLPHETAHLFEGLQLTSLFGK</sequence>
<proteinExistence type="predicted"/>
<organism evidence="1">
    <name type="scientific">Sesamum latifolium</name>
    <dbReference type="NCBI Taxonomy" id="2727402"/>
    <lineage>
        <taxon>Eukaryota</taxon>
        <taxon>Viridiplantae</taxon>
        <taxon>Streptophyta</taxon>
        <taxon>Embryophyta</taxon>
        <taxon>Tracheophyta</taxon>
        <taxon>Spermatophyta</taxon>
        <taxon>Magnoliopsida</taxon>
        <taxon>eudicotyledons</taxon>
        <taxon>Gunneridae</taxon>
        <taxon>Pentapetalae</taxon>
        <taxon>asterids</taxon>
        <taxon>lamiids</taxon>
        <taxon>Lamiales</taxon>
        <taxon>Pedaliaceae</taxon>
        <taxon>Sesamum</taxon>
    </lineage>
</organism>
<dbReference type="AlphaFoldDB" id="A0AAW2VDI0"/>
<name>A0AAW2VDI0_9LAMI</name>
<evidence type="ECO:0000313" key="1">
    <source>
        <dbReference type="EMBL" id="KAL0427283.1"/>
    </source>
</evidence>
<dbReference type="EMBL" id="JACGWN010000010">
    <property type="protein sequence ID" value="KAL0427283.1"/>
    <property type="molecule type" value="Genomic_DNA"/>
</dbReference>
<reference evidence="1" key="2">
    <citation type="journal article" date="2024" name="Plant">
        <title>Genomic evolution and insights into agronomic trait innovations of Sesamum species.</title>
        <authorList>
            <person name="Miao H."/>
            <person name="Wang L."/>
            <person name="Qu L."/>
            <person name="Liu H."/>
            <person name="Sun Y."/>
            <person name="Le M."/>
            <person name="Wang Q."/>
            <person name="Wei S."/>
            <person name="Zheng Y."/>
            <person name="Lin W."/>
            <person name="Duan Y."/>
            <person name="Cao H."/>
            <person name="Xiong S."/>
            <person name="Wang X."/>
            <person name="Wei L."/>
            <person name="Li C."/>
            <person name="Ma Q."/>
            <person name="Ju M."/>
            <person name="Zhao R."/>
            <person name="Li G."/>
            <person name="Mu C."/>
            <person name="Tian Q."/>
            <person name="Mei H."/>
            <person name="Zhang T."/>
            <person name="Gao T."/>
            <person name="Zhang H."/>
        </authorList>
    </citation>
    <scope>NUCLEOTIDE SEQUENCE</scope>
    <source>
        <strain evidence="1">KEN1</strain>
    </source>
</reference>
<comment type="caution">
    <text evidence="1">The sequence shown here is derived from an EMBL/GenBank/DDBJ whole genome shotgun (WGS) entry which is preliminary data.</text>
</comment>
<reference evidence="1" key="1">
    <citation type="submission" date="2020-06" db="EMBL/GenBank/DDBJ databases">
        <authorList>
            <person name="Li T."/>
            <person name="Hu X."/>
            <person name="Zhang T."/>
            <person name="Song X."/>
            <person name="Zhang H."/>
            <person name="Dai N."/>
            <person name="Sheng W."/>
            <person name="Hou X."/>
            <person name="Wei L."/>
        </authorList>
    </citation>
    <scope>NUCLEOTIDE SEQUENCE</scope>
    <source>
        <strain evidence="1">KEN1</strain>
        <tissue evidence="1">Leaf</tissue>
    </source>
</reference>
<protein>
    <submittedName>
        <fullName evidence="1">Uncharacterized protein</fullName>
    </submittedName>
</protein>